<reference evidence="3" key="1">
    <citation type="submission" date="2022-11" db="EMBL/GenBank/DDBJ databases">
        <authorList>
            <person name="Petersen C."/>
        </authorList>
    </citation>
    <scope>NUCLEOTIDE SEQUENCE</scope>
    <source>
        <strain evidence="3">IBT 30069</strain>
    </source>
</reference>
<evidence type="ECO:0000256" key="2">
    <source>
        <dbReference type="SAM" id="Phobius"/>
    </source>
</evidence>
<dbReference type="AlphaFoldDB" id="A0A9W9KI62"/>
<evidence type="ECO:0000256" key="1">
    <source>
        <dbReference type="SAM" id="MobiDB-lite"/>
    </source>
</evidence>
<feature type="compositionally biased region" description="Polar residues" evidence="1">
    <location>
        <begin position="115"/>
        <end position="129"/>
    </location>
</feature>
<name>A0A9W9KI62_9EURO</name>
<accession>A0A9W9KI62</accession>
<evidence type="ECO:0000313" key="3">
    <source>
        <dbReference type="EMBL" id="KAJ5106681.1"/>
    </source>
</evidence>
<dbReference type="PANTHER" id="PTHR35394:SF5">
    <property type="entry name" value="DUF3176 DOMAIN-CONTAINING PROTEIN"/>
    <property type="match status" value="1"/>
</dbReference>
<gene>
    <name evidence="3" type="ORF">N7456_003356</name>
</gene>
<dbReference type="PANTHER" id="PTHR35394">
    <property type="entry name" value="DUF3176 DOMAIN-CONTAINING PROTEIN"/>
    <property type="match status" value="1"/>
</dbReference>
<reference evidence="3" key="2">
    <citation type="journal article" date="2023" name="IMA Fungus">
        <title>Comparative genomic study of the Penicillium genus elucidates a diverse pangenome and 15 lateral gene transfer events.</title>
        <authorList>
            <person name="Petersen C."/>
            <person name="Sorensen T."/>
            <person name="Nielsen M.R."/>
            <person name="Sondergaard T.E."/>
            <person name="Sorensen J.L."/>
            <person name="Fitzpatrick D.A."/>
            <person name="Frisvad J.C."/>
            <person name="Nielsen K.L."/>
        </authorList>
    </citation>
    <scope>NUCLEOTIDE SEQUENCE</scope>
    <source>
        <strain evidence="3">IBT 30069</strain>
    </source>
</reference>
<dbReference type="OrthoDB" id="5242705at2759"/>
<dbReference type="Proteomes" id="UP001149165">
    <property type="component" value="Unassembled WGS sequence"/>
</dbReference>
<dbReference type="EMBL" id="JAPQKH010000003">
    <property type="protein sequence ID" value="KAJ5106681.1"/>
    <property type="molecule type" value="Genomic_DNA"/>
</dbReference>
<keyword evidence="2" id="KW-1133">Transmembrane helix</keyword>
<organism evidence="3 4">
    <name type="scientific">Penicillium angulare</name>
    <dbReference type="NCBI Taxonomy" id="116970"/>
    <lineage>
        <taxon>Eukaryota</taxon>
        <taxon>Fungi</taxon>
        <taxon>Dikarya</taxon>
        <taxon>Ascomycota</taxon>
        <taxon>Pezizomycotina</taxon>
        <taxon>Eurotiomycetes</taxon>
        <taxon>Eurotiomycetidae</taxon>
        <taxon>Eurotiales</taxon>
        <taxon>Aspergillaceae</taxon>
        <taxon>Penicillium</taxon>
    </lineage>
</organism>
<keyword evidence="4" id="KW-1185">Reference proteome</keyword>
<keyword evidence="2" id="KW-0812">Transmembrane</keyword>
<proteinExistence type="predicted"/>
<comment type="caution">
    <text evidence="3">The sequence shown here is derived from an EMBL/GenBank/DDBJ whole genome shotgun (WGS) entry which is preliminary data.</text>
</comment>
<evidence type="ECO:0000313" key="4">
    <source>
        <dbReference type="Proteomes" id="UP001149165"/>
    </source>
</evidence>
<feature type="transmembrane region" description="Helical" evidence="2">
    <location>
        <begin position="23"/>
        <end position="44"/>
    </location>
</feature>
<keyword evidence="2" id="KW-0472">Membrane</keyword>
<protein>
    <submittedName>
        <fullName evidence="3">Uncharacterized protein</fullName>
    </submittedName>
</protein>
<sequence length="129" mass="14127">MSNVPVYGVVSTPESYVAVKWEWMILPAVLLVAGIFLLVATARISSHGEVHLWKSSALPLIFHGLEPSFDCQRILTSHGQCEAVSEMEEVADKMKVDLGISSKAGRSMLRDTAQLPESSVSQQSRSRTL</sequence>
<feature type="region of interest" description="Disordered" evidence="1">
    <location>
        <begin position="107"/>
        <end position="129"/>
    </location>
</feature>